<evidence type="ECO:0000313" key="6">
    <source>
        <dbReference type="Proteomes" id="UP000000466"/>
    </source>
</evidence>
<dbReference type="EMBL" id="CP003746">
    <property type="protein sequence ID" value="AFV00299.1"/>
    <property type="molecule type" value="Genomic_DNA"/>
</dbReference>
<dbReference type="eggNOG" id="COG0834">
    <property type="taxonomic scope" value="Bacteria"/>
</dbReference>
<evidence type="ECO:0000256" key="3">
    <source>
        <dbReference type="SAM" id="SignalP"/>
    </source>
</evidence>
<feature type="domain" description="Solute-binding protein family 3/N-terminal" evidence="4">
    <location>
        <begin position="33"/>
        <end position="248"/>
    </location>
</feature>
<dbReference type="InterPro" id="IPR001638">
    <property type="entry name" value="Solute-binding_3/MltF_N"/>
</dbReference>
<organism evidence="5 6">
    <name type="scientific">Simiduia agarivorans (strain DSM 21679 / JCM 13881 / BCRC 17597 / SA1)</name>
    <dbReference type="NCBI Taxonomy" id="1117647"/>
    <lineage>
        <taxon>Bacteria</taxon>
        <taxon>Pseudomonadati</taxon>
        <taxon>Pseudomonadota</taxon>
        <taxon>Gammaproteobacteria</taxon>
        <taxon>Cellvibrionales</taxon>
        <taxon>Cellvibrionaceae</taxon>
        <taxon>Simiduia</taxon>
    </lineage>
</organism>
<evidence type="ECO:0000256" key="1">
    <source>
        <dbReference type="ARBA" id="ARBA00010333"/>
    </source>
</evidence>
<protein>
    <submittedName>
        <fullName evidence="5">Amino acid ABC transporter periplasmic protein</fullName>
    </submittedName>
</protein>
<evidence type="ECO:0000313" key="5">
    <source>
        <dbReference type="EMBL" id="AFV00299.1"/>
    </source>
</evidence>
<feature type="chain" id="PRO_5003878529" evidence="3">
    <location>
        <begin position="20"/>
        <end position="257"/>
    </location>
</feature>
<dbReference type="HOGENOM" id="CLU_1081403_0_0_6"/>
<dbReference type="Gene3D" id="3.40.190.10">
    <property type="entry name" value="Periplasmic binding protein-like II"/>
    <property type="match status" value="2"/>
</dbReference>
<dbReference type="PANTHER" id="PTHR35936">
    <property type="entry name" value="MEMBRANE-BOUND LYTIC MUREIN TRANSGLYCOSYLASE F"/>
    <property type="match status" value="1"/>
</dbReference>
<dbReference type="PANTHER" id="PTHR35936:SF25">
    <property type="entry name" value="ABC TRANSPORTER SUBSTRATE-BINDING PROTEIN"/>
    <property type="match status" value="1"/>
</dbReference>
<feature type="signal peptide" evidence="3">
    <location>
        <begin position="1"/>
        <end position="19"/>
    </location>
</feature>
<dbReference type="Proteomes" id="UP000000466">
    <property type="component" value="Chromosome"/>
</dbReference>
<dbReference type="STRING" id="1117647.M5M_15830"/>
<dbReference type="SUPFAM" id="SSF53850">
    <property type="entry name" value="Periplasmic binding protein-like II"/>
    <property type="match status" value="1"/>
</dbReference>
<accession>K4KQA5</accession>
<dbReference type="RefSeq" id="WP_015048451.1">
    <property type="nucleotide sequence ID" value="NC_018868.3"/>
</dbReference>
<comment type="similarity">
    <text evidence="1">Belongs to the bacterial solute-binding protein 3 family.</text>
</comment>
<gene>
    <name evidence="5" type="ordered locus">M5M_15830</name>
</gene>
<keyword evidence="2 3" id="KW-0732">Signal</keyword>
<reference evidence="5 6" key="1">
    <citation type="journal article" date="2013" name="Genome Announc.">
        <title>Complete genome sequence of Simiduia agarivorans SA1(T), a marine bacterium able to degrade a variety of polysaccharides.</title>
        <authorList>
            <person name="Lin S.Y."/>
            <person name="Shieh W.Y."/>
            <person name="Chen J.S."/>
            <person name="Tang S.L."/>
        </authorList>
    </citation>
    <scope>NUCLEOTIDE SEQUENCE [LARGE SCALE GENOMIC DNA]</scope>
    <source>
        <strain evidence="6">DSM 21679 / JCM 13881 / BCRC 17597 / SA1</strain>
    </source>
</reference>
<sequence length="257" mass="28370">MKYTGLGCTLMLLMLLAMAGNAAAPVLRVSAVELPPFIYQSDYGPTGLIVDAMAEASLRTQLTFHIEFMPWTRAMSQMVTGDGDAIIPTQFKPERGALLLYPNTPAHTFKFVVLTRPELASDYKGKTASLFTGRFVQVRGASIGPVFDSLVASGRITPQLTNNFLSIGRMIAANRADYSVMPALSALYYQRKLGLSLALLAPAVDEHPVYVAFSKQSDYPEEAQQRWMDAFDQMAVDGTLARLEAYWVERLQSTEIR</sequence>
<keyword evidence="6" id="KW-1185">Reference proteome</keyword>
<proteinExistence type="inferred from homology"/>
<evidence type="ECO:0000256" key="2">
    <source>
        <dbReference type="ARBA" id="ARBA00022729"/>
    </source>
</evidence>
<evidence type="ECO:0000259" key="4">
    <source>
        <dbReference type="Pfam" id="PF00497"/>
    </source>
</evidence>
<dbReference type="AlphaFoldDB" id="K4KQA5"/>
<dbReference type="KEGG" id="saga:M5M_15830"/>
<name>K4KQA5_SIMAS</name>
<dbReference type="OrthoDB" id="2081943at2"/>
<dbReference type="Pfam" id="PF00497">
    <property type="entry name" value="SBP_bac_3"/>
    <property type="match status" value="1"/>
</dbReference>